<evidence type="ECO:0000313" key="1">
    <source>
        <dbReference type="EMBL" id="GET03728.1"/>
    </source>
</evidence>
<evidence type="ECO:0000313" key="2">
    <source>
        <dbReference type="Proteomes" id="UP000615446"/>
    </source>
</evidence>
<reference evidence="1" key="1">
    <citation type="submission" date="2019-10" db="EMBL/GenBank/DDBJ databases">
        <title>Conservation and host-specific expression of non-tandemly repeated heterogenous ribosome RNA gene in arbuscular mycorrhizal fungi.</title>
        <authorList>
            <person name="Maeda T."/>
            <person name="Kobayashi Y."/>
            <person name="Nakagawa T."/>
            <person name="Ezawa T."/>
            <person name="Yamaguchi K."/>
            <person name="Bino T."/>
            <person name="Nishimoto Y."/>
            <person name="Shigenobu S."/>
            <person name="Kawaguchi M."/>
        </authorList>
    </citation>
    <scope>NUCLEOTIDE SEQUENCE</scope>
    <source>
        <strain evidence="1">HR1</strain>
    </source>
</reference>
<dbReference type="AlphaFoldDB" id="A0A8H3ME93"/>
<sequence>MDLKVVAINKSNGHLQLKLFKGEQNKIIDDIHNPTRLENEVLDFDGRIAKSSRPNGNAFKNFSIVRSEDYTPSLFEARKEYWAKTQ</sequence>
<organism evidence="1 2">
    <name type="scientific">Rhizophagus clarus</name>
    <dbReference type="NCBI Taxonomy" id="94130"/>
    <lineage>
        <taxon>Eukaryota</taxon>
        <taxon>Fungi</taxon>
        <taxon>Fungi incertae sedis</taxon>
        <taxon>Mucoromycota</taxon>
        <taxon>Glomeromycotina</taxon>
        <taxon>Glomeromycetes</taxon>
        <taxon>Glomerales</taxon>
        <taxon>Glomeraceae</taxon>
        <taxon>Rhizophagus</taxon>
    </lineage>
</organism>
<accession>A0A8H3ME93</accession>
<comment type="caution">
    <text evidence="1">The sequence shown here is derived from an EMBL/GenBank/DDBJ whole genome shotgun (WGS) entry which is preliminary data.</text>
</comment>
<protein>
    <submittedName>
        <fullName evidence="1">Uncharacterized protein</fullName>
    </submittedName>
</protein>
<gene>
    <name evidence="1" type="ORF">RCL2_003005600</name>
</gene>
<dbReference type="OrthoDB" id="2289918at2759"/>
<proteinExistence type="predicted"/>
<dbReference type="EMBL" id="BLAL01000333">
    <property type="protein sequence ID" value="GET03728.1"/>
    <property type="molecule type" value="Genomic_DNA"/>
</dbReference>
<dbReference type="Proteomes" id="UP000615446">
    <property type="component" value="Unassembled WGS sequence"/>
</dbReference>
<name>A0A8H3ME93_9GLOM</name>